<dbReference type="PANTHER" id="PTHR42771">
    <property type="entry name" value="IRON(3+)-HYDROXAMATE IMPORT ATP-BINDING PROTEIN FHUC"/>
    <property type="match status" value="1"/>
</dbReference>
<dbReference type="InterPro" id="IPR051535">
    <property type="entry name" value="Siderophore_ABC-ATPase"/>
</dbReference>
<dbReference type="InterPro" id="IPR003593">
    <property type="entry name" value="AAA+_ATPase"/>
</dbReference>
<dbReference type="SMART" id="SM00382">
    <property type="entry name" value="AAA"/>
    <property type="match status" value="1"/>
</dbReference>
<dbReference type="PROSITE" id="PS00211">
    <property type="entry name" value="ABC_TRANSPORTER_1"/>
    <property type="match status" value="1"/>
</dbReference>
<dbReference type="EMBL" id="FNTV01000001">
    <property type="protein sequence ID" value="SEE91722.1"/>
    <property type="molecule type" value="Genomic_DNA"/>
</dbReference>
<dbReference type="CDD" id="cd03214">
    <property type="entry name" value="ABC_Iron-Siderophores_B12_Hemin"/>
    <property type="match status" value="1"/>
</dbReference>
<dbReference type="GO" id="GO:0005524">
    <property type="term" value="F:ATP binding"/>
    <property type="evidence" value="ECO:0007669"/>
    <property type="project" value="UniProtKB-KW"/>
</dbReference>
<evidence type="ECO:0000256" key="3">
    <source>
        <dbReference type="ARBA" id="ARBA00022475"/>
    </source>
</evidence>
<evidence type="ECO:0000256" key="5">
    <source>
        <dbReference type="ARBA" id="ARBA00022741"/>
    </source>
</evidence>
<keyword evidence="6 11" id="KW-0067">ATP-binding</keyword>
<dbReference type="InterPro" id="IPR027417">
    <property type="entry name" value="P-loop_NTPase"/>
</dbReference>
<evidence type="ECO:0000256" key="4">
    <source>
        <dbReference type="ARBA" id="ARBA00022496"/>
    </source>
</evidence>
<keyword evidence="4" id="KW-0410">Iron transport</keyword>
<keyword evidence="9" id="KW-0472">Membrane</keyword>
<sequence length="302" mass="31558">MTDHSAHAAHLAKPAATLSARDLSLGYGERSIVQDLTVELPAGKVTIIVGANACGKSTLLRGLARLLKPSAGVVHLNGTDIHKVPTRELARELGILPQTPTAPDGISVADLVGRGRSPHQGWFRQWTPADDDAVAAALNVTGTAELAGRSIDELSGGQRQRVWIAMALAQQTDVLLLDEPTTYLDLAHQVEVLDVVSELNARRGITVAIVLHDLNLAARYADHLIAMKSGAIVAQGAPAEVLTAALVQDVFGLESVVVADPVVGTPMVVPIGRRAALLADAAANKFSDVEPRLTPAAEGAQA</sequence>
<evidence type="ECO:0000256" key="7">
    <source>
        <dbReference type="ARBA" id="ARBA00023004"/>
    </source>
</evidence>
<keyword evidence="2" id="KW-0813">Transport</keyword>
<protein>
    <submittedName>
        <fullName evidence="11">Iron complex transport system ATP-binding protein</fullName>
    </submittedName>
</protein>
<proteinExistence type="predicted"/>
<gene>
    <name evidence="11" type="ORF">SAMN04489740_3084</name>
</gene>
<organism evidence="11 12">
    <name type="scientific">Arthrobacter alpinus</name>
    <dbReference type="NCBI Taxonomy" id="656366"/>
    <lineage>
        <taxon>Bacteria</taxon>
        <taxon>Bacillati</taxon>
        <taxon>Actinomycetota</taxon>
        <taxon>Actinomycetes</taxon>
        <taxon>Micrococcales</taxon>
        <taxon>Micrococcaceae</taxon>
        <taxon>Arthrobacter</taxon>
    </lineage>
</organism>
<dbReference type="GO" id="GO:0016887">
    <property type="term" value="F:ATP hydrolysis activity"/>
    <property type="evidence" value="ECO:0007669"/>
    <property type="project" value="InterPro"/>
</dbReference>
<dbReference type="Gene3D" id="3.40.50.300">
    <property type="entry name" value="P-loop containing nucleotide triphosphate hydrolases"/>
    <property type="match status" value="1"/>
</dbReference>
<evidence type="ECO:0000256" key="9">
    <source>
        <dbReference type="ARBA" id="ARBA00023136"/>
    </source>
</evidence>
<dbReference type="PANTHER" id="PTHR42771:SF2">
    <property type="entry name" value="IRON(3+)-HYDROXAMATE IMPORT ATP-BINDING PROTEIN FHUC"/>
    <property type="match status" value="1"/>
</dbReference>
<dbReference type="GO" id="GO:0005886">
    <property type="term" value="C:plasma membrane"/>
    <property type="evidence" value="ECO:0007669"/>
    <property type="project" value="UniProtKB-SubCell"/>
</dbReference>
<comment type="subcellular location">
    <subcellularLocation>
        <location evidence="1">Cell membrane</location>
        <topology evidence="1">Peripheral membrane protein</topology>
    </subcellularLocation>
</comment>
<evidence type="ECO:0000313" key="12">
    <source>
        <dbReference type="Proteomes" id="UP000182725"/>
    </source>
</evidence>
<dbReference type="SUPFAM" id="SSF52540">
    <property type="entry name" value="P-loop containing nucleoside triphosphate hydrolases"/>
    <property type="match status" value="1"/>
</dbReference>
<dbReference type="PROSITE" id="PS50893">
    <property type="entry name" value="ABC_TRANSPORTER_2"/>
    <property type="match status" value="1"/>
</dbReference>
<evidence type="ECO:0000256" key="2">
    <source>
        <dbReference type="ARBA" id="ARBA00022448"/>
    </source>
</evidence>
<dbReference type="Proteomes" id="UP000182725">
    <property type="component" value="Unassembled WGS sequence"/>
</dbReference>
<keyword evidence="8" id="KW-0406">Ion transport</keyword>
<dbReference type="InterPro" id="IPR003439">
    <property type="entry name" value="ABC_transporter-like_ATP-bd"/>
</dbReference>
<name>A0A1H5MQQ5_9MICC</name>
<evidence type="ECO:0000259" key="10">
    <source>
        <dbReference type="PROSITE" id="PS50893"/>
    </source>
</evidence>
<reference evidence="11 12" key="1">
    <citation type="submission" date="2016-10" db="EMBL/GenBank/DDBJ databases">
        <authorList>
            <person name="de Groot N.N."/>
        </authorList>
    </citation>
    <scope>NUCLEOTIDE SEQUENCE [LARGE SCALE GENOMIC DNA]</scope>
    <source>
        <strain evidence="11 12">DSM 22274</strain>
    </source>
</reference>
<dbReference type="InterPro" id="IPR017871">
    <property type="entry name" value="ABC_transporter-like_CS"/>
</dbReference>
<dbReference type="Pfam" id="PF00005">
    <property type="entry name" value="ABC_tran"/>
    <property type="match status" value="1"/>
</dbReference>
<keyword evidence="5" id="KW-0547">Nucleotide-binding</keyword>
<dbReference type="AlphaFoldDB" id="A0A1H5MQQ5"/>
<evidence type="ECO:0000256" key="8">
    <source>
        <dbReference type="ARBA" id="ARBA00023065"/>
    </source>
</evidence>
<keyword evidence="7" id="KW-0408">Iron</keyword>
<dbReference type="RefSeq" id="WP_083360808.1">
    <property type="nucleotide sequence ID" value="NZ_FNTV01000001.1"/>
</dbReference>
<accession>A0A1H5MQQ5</accession>
<evidence type="ECO:0000256" key="1">
    <source>
        <dbReference type="ARBA" id="ARBA00004202"/>
    </source>
</evidence>
<dbReference type="FunFam" id="3.40.50.300:FF:000134">
    <property type="entry name" value="Iron-enterobactin ABC transporter ATP-binding protein"/>
    <property type="match status" value="1"/>
</dbReference>
<dbReference type="GO" id="GO:0006826">
    <property type="term" value="P:iron ion transport"/>
    <property type="evidence" value="ECO:0007669"/>
    <property type="project" value="UniProtKB-KW"/>
</dbReference>
<keyword evidence="3" id="KW-1003">Cell membrane</keyword>
<feature type="domain" description="ABC transporter" evidence="10">
    <location>
        <begin position="18"/>
        <end position="254"/>
    </location>
</feature>
<evidence type="ECO:0000313" key="11">
    <source>
        <dbReference type="EMBL" id="SEE91722.1"/>
    </source>
</evidence>
<evidence type="ECO:0000256" key="6">
    <source>
        <dbReference type="ARBA" id="ARBA00022840"/>
    </source>
</evidence>